<feature type="compositionally biased region" description="Low complexity" evidence="1">
    <location>
        <begin position="371"/>
        <end position="399"/>
    </location>
</feature>
<dbReference type="WBParaSite" id="SVE_0065100.1">
    <property type="protein sequence ID" value="SVE_0065100.1"/>
    <property type="gene ID" value="SVE_0065100"/>
</dbReference>
<dbReference type="AlphaFoldDB" id="A0A0K0EVV1"/>
<keyword evidence="2" id="KW-1185">Reference proteome</keyword>
<evidence type="ECO:0000313" key="2">
    <source>
        <dbReference type="Proteomes" id="UP000035680"/>
    </source>
</evidence>
<accession>A0A0K0EVV1</accession>
<sequence length="452" mass="50162">MDKQLDPRMTQNHYQKAKEDQIRKPENLSIKPLKINDTFKSSKAIEIDGDVIENFEKPVLLIDEHISQEKIDKLIDVKGDSSDKKIGAISTEKVNDTKKENDINSGDKTNEIEKSLNASTVEEKSSEVPILLVKEVAIDVNLIKTDFESIKNNTKDLGGESSVKSSNKTTLNSSEVIFPAVLDGNSSGENVKTNISTNEEKINVVDFEKDSGKKHEKNKDKSIEDTTEKSTTTMFIITTTEKSFNVTSNQTVTNSTASETTNSTDILNTNKKSDKKFNITTENISLNSTISSISFNKNDTGLLKEASKPKDEEKDLSFESKSKEVEKEVVKEVVKQQKSTFFIIKMQGNTIIGEHKFDDESEAKRFLLTTLPPTTTTSPPSTTTTHPTTTTIPPTTTHLTPPPITTPKKTISSSVSRALPPSVRPPNNEIIKKLNTAIDFIQIAKELGIFHR</sequence>
<evidence type="ECO:0000313" key="3">
    <source>
        <dbReference type="WBParaSite" id="SVE_0065100.1"/>
    </source>
</evidence>
<feature type="region of interest" description="Disordered" evidence="1">
    <location>
        <begin position="1"/>
        <end position="25"/>
    </location>
</feature>
<proteinExistence type="predicted"/>
<name>A0A0K0EVV1_STRVS</name>
<dbReference type="Proteomes" id="UP000035680">
    <property type="component" value="Unassembled WGS sequence"/>
</dbReference>
<organism evidence="2 3">
    <name type="scientific">Strongyloides venezuelensis</name>
    <name type="common">Threadworm</name>
    <dbReference type="NCBI Taxonomy" id="75913"/>
    <lineage>
        <taxon>Eukaryota</taxon>
        <taxon>Metazoa</taxon>
        <taxon>Ecdysozoa</taxon>
        <taxon>Nematoda</taxon>
        <taxon>Chromadorea</taxon>
        <taxon>Rhabditida</taxon>
        <taxon>Tylenchina</taxon>
        <taxon>Panagrolaimomorpha</taxon>
        <taxon>Strongyloidoidea</taxon>
        <taxon>Strongyloididae</taxon>
        <taxon>Strongyloides</taxon>
    </lineage>
</organism>
<feature type="compositionally biased region" description="Basic and acidic residues" evidence="1">
    <location>
        <begin position="16"/>
        <end position="25"/>
    </location>
</feature>
<evidence type="ECO:0000256" key="1">
    <source>
        <dbReference type="SAM" id="MobiDB-lite"/>
    </source>
</evidence>
<reference evidence="2" key="1">
    <citation type="submission" date="2014-07" db="EMBL/GenBank/DDBJ databases">
        <authorList>
            <person name="Martin A.A"/>
            <person name="De Silva N."/>
        </authorList>
    </citation>
    <scope>NUCLEOTIDE SEQUENCE</scope>
</reference>
<protein>
    <submittedName>
        <fullName evidence="3">Protein kinase domain-containing protein</fullName>
    </submittedName>
</protein>
<reference evidence="3" key="2">
    <citation type="submission" date="2015-08" db="UniProtKB">
        <authorList>
            <consortium name="WormBaseParasite"/>
        </authorList>
    </citation>
    <scope>IDENTIFICATION</scope>
</reference>
<feature type="region of interest" description="Disordered" evidence="1">
    <location>
        <begin position="371"/>
        <end position="424"/>
    </location>
</feature>